<dbReference type="PANTHER" id="PTHR47691">
    <property type="entry name" value="REGULATOR-RELATED"/>
    <property type="match status" value="1"/>
</dbReference>
<dbReference type="PRINTS" id="PR00364">
    <property type="entry name" value="DISEASERSIST"/>
</dbReference>
<organism evidence="2 3">
    <name type="scientific">Umezawaea tangerina</name>
    <dbReference type="NCBI Taxonomy" id="84725"/>
    <lineage>
        <taxon>Bacteria</taxon>
        <taxon>Bacillati</taxon>
        <taxon>Actinomycetota</taxon>
        <taxon>Actinomycetes</taxon>
        <taxon>Pseudonocardiales</taxon>
        <taxon>Pseudonocardiaceae</taxon>
        <taxon>Umezawaea</taxon>
    </lineage>
</organism>
<name>A0A2T0TI07_9PSEU</name>
<dbReference type="AlphaFoldDB" id="A0A2T0TI07"/>
<protein>
    <submittedName>
        <fullName evidence="2">Helix-turn-helix protein</fullName>
    </submittedName>
</protein>
<gene>
    <name evidence="2" type="ORF">CLV43_102806</name>
</gene>
<dbReference type="GO" id="GO:0003677">
    <property type="term" value="F:DNA binding"/>
    <property type="evidence" value="ECO:0007669"/>
    <property type="project" value="InterPro"/>
</dbReference>
<dbReference type="InterPro" id="IPR001387">
    <property type="entry name" value="Cro/C1-type_HTH"/>
</dbReference>
<feature type="domain" description="HTH cro/C1-type" evidence="1">
    <location>
        <begin position="10"/>
        <end position="65"/>
    </location>
</feature>
<dbReference type="RefSeq" id="WP_106186758.1">
    <property type="nucleotide sequence ID" value="NZ_PVTF01000002.1"/>
</dbReference>
<keyword evidence="3" id="KW-1185">Reference proteome</keyword>
<dbReference type="OrthoDB" id="7628974at2"/>
<dbReference type="Pfam" id="PF13560">
    <property type="entry name" value="HTH_31"/>
    <property type="match status" value="1"/>
</dbReference>
<dbReference type="Proteomes" id="UP000239494">
    <property type="component" value="Unassembled WGS sequence"/>
</dbReference>
<dbReference type="CDD" id="cd00093">
    <property type="entry name" value="HTH_XRE"/>
    <property type="match status" value="1"/>
</dbReference>
<dbReference type="SMART" id="SM00382">
    <property type="entry name" value="AAA"/>
    <property type="match status" value="1"/>
</dbReference>
<dbReference type="GO" id="GO:0043531">
    <property type="term" value="F:ADP binding"/>
    <property type="evidence" value="ECO:0007669"/>
    <property type="project" value="InterPro"/>
</dbReference>
<evidence type="ECO:0000313" key="3">
    <source>
        <dbReference type="Proteomes" id="UP000239494"/>
    </source>
</evidence>
<sequence>MVDPSFGDLLRFFRLRTALTQDELATRTGVSVRSIRDAERGRARSPQRRTVELLSAGLGLSADEAASLARSARPGRERAGEDAPCAVPQTIADLTGREPELVLLTAAEPADSTRVVVVHGAPGIGKTTLVVHAAHHLAERFPDGSFYVGMHGVDDVPLSPADAAHRLMLALGVPPEAIPADAEHRLARYRSVLSERKVLLLLDNPATESQVRPLLAHSPGSTVLVSSRSTLAGLDADLRVELGLLRLDQAVDLLRAIVGADRVATDPGAARRVADLCGGVPLAVRIAGNRLASRPSWPVARLATELADERHRLSALEVGDVQVRAAFEMSYRQLDADAAAMFRGLSAVPGPDTGVELAGVVADQPPETAERLLEVLVDASLLGAGRSPDRYAFHDLIRVFAMERLEHDEGSDEADRRRLATGRWLLTTAVSAALRFHPTPPADAVPARFQDLPAAAAWLADETANWRGALRTASRAGHHRHVLDLATAMHWYSDTRGSGELWSEVFTAGERAATALGSVRDQAVMLNFLCWTAITKLGRTRQGLAFHHRATTAAVAAGDLVEQGWAQYYRAAIERLADNLPEALRRVDTAIELFHRASHETGEHLALSYRGVLLLRGERYEEAAAAQRAEITHHRSRTPRGTDDQNLGLKLSRLAESLLPLGELDEALTALDEAEQLLQDARATTTLAYVRYLRGRALIHQGNPTTAHTCLLNALADLDHPSTEVKILLTLADLHDTHPDTFPDPTNARHYRLKALAAATGDDTPAMHQTRHDLRQTLGLPQTSPDIA</sequence>
<proteinExistence type="predicted"/>
<dbReference type="SUPFAM" id="SSF52540">
    <property type="entry name" value="P-loop containing nucleoside triphosphate hydrolases"/>
    <property type="match status" value="1"/>
</dbReference>
<dbReference type="SUPFAM" id="SSF48452">
    <property type="entry name" value="TPR-like"/>
    <property type="match status" value="2"/>
</dbReference>
<comment type="caution">
    <text evidence="2">The sequence shown here is derived from an EMBL/GenBank/DDBJ whole genome shotgun (WGS) entry which is preliminary data.</text>
</comment>
<dbReference type="InterPro" id="IPR027417">
    <property type="entry name" value="P-loop_NTPase"/>
</dbReference>
<dbReference type="EMBL" id="PVTF01000002">
    <property type="protein sequence ID" value="PRY45241.1"/>
    <property type="molecule type" value="Genomic_DNA"/>
</dbReference>
<dbReference type="PANTHER" id="PTHR47691:SF3">
    <property type="entry name" value="HTH-TYPE TRANSCRIPTIONAL REGULATOR RV0890C-RELATED"/>
    <property type="match status" value="1"/>
</dbReference>
<dbReference type="SMART" id="SM00530">
    <property type="entry name" value="HTH_XRE"/>
    <property type="match status" value="1"/>
</dbReference>
<dbReference type="Gene3D" id="3.40.50.300">
    <property type="entry name" value="P-loop containing nucleotide triphosphate hydrolases"/>
    <property type="match status" value="1"/>
</dbReference>
<dbReference type="PROSITE" id="PS50943">
    <property type="entry name" value="HTH_CROC1"/>
    <property type="match status" value="1"/>
</dbReference>
<dbReference type="InterPro" id="IPR011990">
    <property type="entry name" value="TPR-like_helical_dom_sf"/>
</dbReference>
<dbReference type="Gene3D" id="1.10.260.40">
    <property type="entry name" value="lambda repressor-like DNA-binding domains"/>
    <property type="match status" value="1"/>
</dbReference>
<evidence type="ECO:0000313" key="2">
    <source>
        <dbReference type="EMBL" id="PRY45241.1"/>
    </source>
</evidence>
<evidence type="ECO:0000259" key="1">
    <source>
        <dbReference type="PROSITE" id="PS50943"/>
    </source>
</evidence>
<dbReference type="Pfam" id="PF13191">
    <property type="entry name" value="AAA_16"/>
    <property type="match status" value="1"/>
</dbReference>
<reference evidence="2 3" key="1">
    <citation type="submission" date="2018-03" db="EMBL/GenBank/DDBJ databases">
        <title>Genomic Encyclopedia of Archaeal and Bacterial Type Strains, Phase II (KMG-II): from individual species to whole genera.</title>
        <authorList>
            <person name="Goeker M."/>
        </authorList>
    </citation>
    <scope>NUCLEOTIDE SEQUENCE [LARGE SCALE GENOMIC DNA]</scope>
    <source>
        <strain evidence="2 3">DSM 44720</strain>
    </source>
</reference>
<dbReference type="InterPro" id="IPR003593">
    <property type="entry name" value="AAA+_ATPase"/>
</dbReference>
<dbReference type="SUPFAM" id="SSF47413">
    <property type="entry name" value="lambda repressor-like DNA-binding domains"/>
    <property type="match status" value="1"/>
</dbReference>
<dbReference type="InterPro" id="IPR041664">
    <property type="entry name" value="AAA_16"/>
</dbReference>
<accession>A0A2T0TI07</accession>
<dbReference type="InterPro" id="IPR010982">
    <property type="entry name" value="Lambda_DNA-bd_dom_sf"/>
</dbReference>
<dbReference type="Gene3D" id="1.25.40.10">
    <property type="entry name" value="Tetratricopeptide repeat domain"/>
    <property type="match status" value="1"/>
</dbReference>